<dbReference type="PANTHER" id="PTHR30068:SF4">
    <property type="entry name" value="URONATE ISOMERASE"/>
    <property type="match status" value="1"/>
</dbReference>
<dbReference type="GO" id="GO:0008880">
    <property type="term" value="F:glucuronate isomerase activity"/>
    <property type="evidence" value="ECO:0007669"/>
    <property type="project" value="UniProtKB-EC"/>
</dbReference>
<evidence type="ECO:0000256" key="4">
    <source>
        <dbReference type="ARBA" id="ARBA00012546"/>
    </source>
</evidence>
<protein>
    <recommendedName>
        <fullName evidence="5">Uronate isomerase</fullName>
        <ecNumber evidence="4">5.3.1.12</ecNumber>
    </recommendedName>
</protein>
<comment type="catalytic activity">
    <reaction evidence="1">
        <text>D-glucuronate = D-fructuronate</text>
        <dbReference type="Rhea" id="RHEA:13049"/>
        <dbReference type="ChEBI" id="CHEBI:58720"/>
        <dbReference type="ChEBI" id="CHEBI:59863"/>
        <dbReference type="EC" id="5.3.1.12"/>
    </reaction>
</comment>
<dbReference type="UniPathway" id="UPA00246"/>
<evidence type="ECO:0000256" key="3">
    <source>
        <dbReference type="ARBA" id="ARBA00008397"/>
    </source>
</evidence>
<dbReference type="GO" id="GO:0042840">
    <property type="term" value="P:D-glucuronate catabolic process"/>
    <property type="evidence" value="ECO:0007669"/>
    <property type="project" value="TreeGrafter"/>
</dbReference>
<feature type="non-terminal residue" evidence="7">
    <location>
        <position position="1"/>
    </location>
</feature>
<sequence length="155" mass="17518">PDTGFDSIGEFNTAKAMAKLLDRLNTAGKLTKTILYNLNPSANEVLATMTGNFQDGTVPGKIQFGSGWWFLDQKEGIQKQMNALSVLGLLSRLVGMLTDSRSFLSYPRHEYFRRVLCNLLGNDVENGEIPVSEMERICQMVKDISYYNAKNYFRF</sequence>
<proteinExistence type="inferred from homology"/>
<evidence type="ECO:0000256" key="1">
    <source>
        <dbReference type="ARBA" id="ARBA00001165"/>
    </source>
</evidence>
<dbReference type="InterPro" id="IPR032466">
    <property type="entry name" value="Metal_Hydrolase"/>
</dbReference>
<evidence type="ECO:0000256" key="5">
    <source>
        <dbReference type="ARBA" id="ARBA00020555"/>
    </source>
</evidence>
<keyword evidence="6 7" id="KW-0413">Isomerase</keyword>
<dbReference type="SUPFAM" id="SSF51556">
    <property type="entry name" value="Metallo-dependent hydrolases"/>
    <property type="match status" value="1"/>
</dbReference>
<accession>A0A5J4PEA9</accession>
<name>A0A5J4PEA9_9ZZZZ</name>
<dbReference type="GO" id="GO:0019698">
    <property type="term" value="P:D-galacturonate catabolic process"/>
    <property type="evidence" value="ECO:0007669"/>
    <property type="project" value="TreeGrafter"/>
</dbReference>
<dbReference type="AlphaFoldDB" id="A0A5J4PEA9"/>
<reference evidence="7" key="1">
    <citation type="submission" date="2019-03" db="EMBL/GenBank/DDBJ databases">
        <title>Single cell metagenomics reveals metabolic interactions within the superorganism composed of flagellate Streblomastix strix and complex community of Bacteroidetes bacteria on its surface.</title>
        <authorList>
            <person name="Treitli S.C."/>
            <person name="Kolisko M."/>
            <person name="Husnik F."/>
            <person name="Keeling P."/>
            <person name="Hampl V."/>
        </authorList>
    </citation>
    <scope>NUCLEOTIDE SEQUENCE</scope>
    <source>
        <strain evidence="7">STM</strain>
    </source>
</reference>
<dbReference type="EMBL" id="SNRY01009573">
    <property type="protein sequence ID" value="KAA6306874.1"/>
    <property type="molecule type" value="Genomic_DNA"/>
</dbReference>
<comment type="caution">
    <text evidence="7">The sequence shown here is derived from an EMBL/GenBank/DDBJ whole genome shotgun (WGS) entry which is preliminary data.</text>
</comment>
<evidence type="ECO:0000256" key="2">
    <source>
        <dbReference type="ARBA" id="ARBA00004892"/>
    </source>
</evidence>
<organism evidence="7">
    <name type="scientific">termite gut metagenome</name>
    <dbReference type="NCBI Taxonomy" id="433724"/>
    <lineage>
        <taxon>unclassified sequences</taxon>
        <taxon>metagenomes</taxon>
        <taxon>organismal metagenomes</taxon>
    </lineage>
</organism>
<evidence type="ECO:0000313" key="7">
    <source>
        <dbReference type="EMBL" id="KAA6306874.1"/>
    </source>
</evidence>
<dbReference type="EC" id="5.3.1.12" evidence="4"/>
<dbReference type="Gene3D" id="3.20.20.140">
    <property type="entry name" value="Metal-dependent hydrolases"/>
    <property type="match status" value="1"/>
</dbReference>
<comment type="pathway">
    <text evidence="2">Carbohydrate metabolism; pentose and glucuronate interconversion.</text>
</comment>
<comment type="similarity">
    <text evidence="3">Belongs to the metallo-dependent hydrolases superfamily. Uronate isomerase family.</text>
</comment>
<evidence type="ECO:0000256" key="6">
    <source>
        <dbReference type="ARBA" id="ARBA00023235"/>
    </source>
</evidence>
<dbReference type="InterPro" id="IPR003766">
    <property type="entry name" value="Uronate_isomerase"/>
</dbReference>
<dbReference type="PANTHER" id="PTHR30068">
    <property type="entry name" value="URONATE ISOMERASE"/>
    <property type="match status" value="1"/>
</dbReference>
<dbReference type="Pfam" id="PF02614">
    <property type="entry name" value="UxaC"/>
    <property type="match status" value="1"/>
</dbReference>
<gene>
    <name evidence="7" type="ORF">EZS27_041463</name>
</gene>